<dbReference type="InterPro" id="IPR018060">
    <property type="entry name" value="HTH_AraC"/>
</dbReference>
<dbReference type="eggNOG" id="COG2207">
    <property type="taxonomic scope" value="Bacteria"/>
</dbReference>
<dbReference type="SUPFAM" id="SSF46689">
    <property type="entry name" value="Homeodomain-like"/>
    <property type="match status" value="2"/>
</dbReference>
<dbReference type="KEGG" id="phl:KKY_1978"/>
<dbReference type="Proteomes" id="UP000008850">
    <property type="component" value="Chromosome"/>
</dbReference>
<dbReference type="Gene3D" id="3.20.80.10">
    <property type="entry name" value="Regulatory factor, effector binding domain"/>
    <property type="match status" value="1"/>
</dbReference>
<dbReference type="Pfam" id="PF06445">
    <property type="entry name" value="GyrI-like"/>
    <property type="match status" value="1"/>
</dbReference>
<accession>G4RFF0</accession>
<dbReference type="PRINTS" id="PR00032">
    <property type="entry name" value="HTHARAC"/>
</dbReference>
<organism evidence="5 6">
    <name type="scientific">Pelagibacterium halotolerans (strain DSM 22347 / JCM 15775 / CGMCC 1.7692 / B2)</name>
    <dbReference type="NCBI Taxonomy" id="1082931"/>
    <lineage>
        <taxon>Bacteria</taxon>
        <taxon>Pseudomonadati</taxon>
        <taxon>Pseudomonadota</taxon>
        <taxon>Alphaproteobacteria</taxon>
        <taxon>Hyphomicrobiales</taxon>
        <taxon>Devosiaceae</taxon>
        <taxon>Pelagibacterium</taxon>
    </lineage>
</organism>
<dbReference type="InterPro" id="IPR009057">
    <property type="entry name" value="Homeodomain-like_sf"/>
</dbReference>
<proteinExistence type="predicted"/>
<evidence type="ECO:0000259" key="4">
    <source>
        <dbReference type="PROSITE" id="PS01124"/>
    </source>
</evidence>
<evidence type="ECO:0000256" key="3">
    <source>
        <dbReference type="ARBA" id="ARBA00023163"/>
    </source>
</evidence>
<reference evidence="5 6" key="1">
    <citation type="journal article" date="2012" name="J. Bacteriol.">
        <title>Complete genome sequence of Pelagibacterium halotolerans B2T.</title>
        <authorList>
            <person name="Huo Y.Y."/>
            <person name="Cheng H."/>
            <person name="Han X.F."/>
            <person name="Jiang X.W."/>
            <person name="Sun C."/>
            <person name="Zhang X.Q."/>
            <person name="Zhu X.F."/>
            <person name="Liu Y.F."/>
            <person name="Li P.F."/>
            <person name="Ni P.X."/>
            <person name="Wu M."/>
        </authorList>
    </citation>
    <scope>NUCLEOTIDE SEQUENCE [LARGE SCALE GENOMIC DNA]</scope>
    <source>
        <strain evidence="6">DSM 22347 / JCM 15775 / CGMCC 1.7692 / B2</strain>
    </source>
</reference>
<evidence type="ECO:0000256" key="1">
    <source>
        <dbReference type="ARBA" id="ARBA00023015"/>
    </source>
</evidence>
<dbReference type="InterPro" id="IPR010499">
    <property type="entry name" value="AraC_E-bd"/>
</dbReference>
<dbReference type="PATRIC" id="fig|1082931.4.peg.1947"/>
<name>G4RFF0_PELHB</name>
<feature type="domain" description="HTH araC/xylS-type" evidence="4">
    <location>
        <begin position="74"/>
        <end position="172"/>
    </location>
</feature>
<dbReference type="InterPro" id="IPR011256">
    <property type="entry name" value="Reg_factor_effector_dom_sf"/>
</dbReference>
<dbReference type="InterPro" id="IPR050959">
    <property type="entry name" value="MarA-like"/>
</dbReference>
<keyword evidence="6" id="KW-1185">Reference proteome</keyword>
<dbReference type="Gene3D" id="1.10.10.60">
    <property type="entry name" value="Homeodomain-like"/>
    <property type="match status" value="2"/>
</dbReference>
<keyword evidence="1" id="KW-0805">Transcription regulation</keyword>
<keyword evidence="2" id="KW-0238">DNA-binding</keyword>
<dbReference type="PANTHER" id="PTHR47504:SF5">
    <property type="entry name" value="RIGHT ORIGIN-BINDING PROTEIN"/>
    <property type="match status" value="1"/>
</dbReference>
<gene>
    <name evidence="5" type="ordered locus">KKY_1978</name>
</gene>
<dbReference type="STRING" id="1082931.KKY_1978"/>
<dbReference type="EMBL" id="CP003075">
    <property type="protein sequence ID" value="AEQ51988.1"/>
    <property type="molecule type" value="Genomic_DNA"/>
</dbReference>
<dbReference type="eggNOG" id="COG3708">
    <property type="taxonomic scope" value="Bacteria"/>
</dbReference>
<dbReference type="GO" id="GO:0003700">
    <property type="term" value="F:DNA-binding transcription factor activity"/>
    <property type="evidence" value="ECO:0007669"/>
    <property type="project" value="InterPro"/>
</dbReference>
<evidence type="ECO:0000256" key="2">
    <source>
        <dbReference type="ARBA" id="ARBA00023125"/>
    </source>
</evidence>
<dbReference type="AlphaFoldDB" id="G4RFF0"/>
<dbReference type="InterPro" id="IPR029442">
    <property type="entry name" value="GyrI-like"/>
</dbReference>
<dbReference type="RefSeq" id="WP_014131137.1">
    <property type="nucleotide sequence ID" value="NC_016078.1"/>
</dbReference>
<dbReference type="InterPro" id="IPR020449">
    <property type="entry name" value="Tscrpt_reg_AraC-type_HTH"/>
</dbReference>
<dbReference type="PROSITE" id="PS00041">
    <property type="entry name" value="HTH_ARAC_FAMILY_1"/>
    <property type="match status" value="1"/>
</dbReference>
<evidence type="ECO:0000313" key="6">
    <source>
        <dbReference type="Proteomes" id="UP000008850"/>
    </source>
</evidence>
<protein>
    <submittedName>
        <fullName evidence="5">Transcriptional regulator, AraC family</fullName>
    </submittedName>
</protein>
<dbReference type="GO" id="GO:0043565">
    <property type="term" value="F:sequence-specific DNA binding"/>
    <property type="evidence" value="ECO:0007669"/>
    <property type="project" value="InterPro"/>
</dbReference>
<dbReference type="SMART" id="SM00871">
    <property type="entry name" value="AraC_E_bind"/>
    <property type="match status" value="1"/>
</dbReference>
<evidence type="ECO:0000313" key="5">
    <source>
        <dbReference type="EMBL" id="AEQ51988.1"/>
    </source>
</evidence>
<dbReference type="SMART" id="SM00342">
    <property type="entry name" value="HTH_ARAC"/>
    <property type="match status" value="1"/>
</dbReference>
<keyword evidence="3" id="KW-0804">Transcription</keyword>
<sequence length="349" mass="38116">MPSRPIAAARTEGPVFPAAPMDPGFRRESEGEAGATGISTARAKSASAVKPGAGGWRNGGAVKASRDMSVRFVGKVIWYIESNFRKGVGLDEIAAACGVSRFHMCRGFAAATGYPVIDYLRGRRLTEAARQLAAGAPSILDVALEAGYGSHEAFTRAFRDRFGVTPETVRDGGAVDQTLLVEPIRMDRANETIIELEEPRRERSGPLTIVGLSRRYKYREVGGIPAQWVEFQPFEGTLGERKGLWYGVCDGFDEAEGTFRYTCGVAVEQPGDVPAELDVIKLAARSYLAFAHKRHISELRHTMNAIWSRYMPASADTPDGDAPMFELYDEKFDPRTGHGGLEIWIPIKG</sequence>
<dbReference type="HOGENOM" id="CLU_000445_81_1_5"/>
<dbReference type="PANTHER" id="PTHR47504">
    <property type="entry name" value="RIGHT ORIGIN-BINDING PROTEIN"/>
    <property type="match status" value="1"/>
</dbReference>
<dbReference type="InterPro" id="IPR018062">
    <property type="entry name" value="HTH_AraC-typ_CS"/>
</dbReference>
<dbReference type="SUPFAM" id="SSF55136">
    <property type="entry name" value="Probable bacterial effector-binding domain"/>
    <property type="match status" value="1"/>
</dbReference>
<dbReference type="PROSITE" id="PS01124">
    <property type="entry name" value="HTH_ARAC_FAMILY_2"/>
    <property type="match status" value="1"/>
</dbReference>
<dbReference type="Pfam" id="PF12833">
    <property type="entry name" value="HTH_18"/>
    <property type="match status" value="1"/>
</dbReference>